<dbReference type="InterPro" id="IPR042184">
    <property type="entry name" value="YqeY/Aim41_N"/>
</dbReference>
<protein>
    <submittedName>
        <fullName evidence="1">Uncharacterized protein</fullName>
    </submittedName>
</protein>
<proteinExistence type="predicted"/>
<comment type="caution">
    <text evidence="1">The sequence shown here is derived from an EMBL/GenBank/DDBJ whole genome shotgun (WGS) entry which is preliminary data.</text>
</comment>
<reference evidence="2" key="1">
    <citation type="journal article" date="2019" name="Int. J. Syst. Evol. Microbiol.">
        <title>The Global Catalogue of Microorganisms (GCM) 10K type strain sequencing project: providing services to taxonomists for standard genome sequencing and annotation.</title>
        <authorList>
            <consortium name="The Broad Institute Genomics Platform"/>
            <consortium name="The Broad Institute Genome Sequencing Center for Infectious Disease"/>
            <person name="Wu L."/>
            <person name="Ma J."/>
        </authorList>
    </citation>
    <scope>NUCLEOTIDE SEQUENCE [LARGE SCALE GENOMIC DNA]</scope>
    <source>
        <strain evidence="2">CGMCC 4.7317</strain>
    </source>
</reference>
<dbReference type="Proteomes" id="UP001596138">
    <property type="component" value="Unassembled WGS sequence"/>
</dbReference>
<dbReference type="Gene3D" id="1.10.1510.10">
    <property type="entry name" value="Uncharacterised protein YqeY/AIM41 PF09424, N-terminal domain"/>
    <property type="match status" value="1"/>
</dbReference>
<dbReference type="RefSeq" id="WP_386767271.1">
    <property type="nucleotide sequence ID" value="NZ_JBHSTI010000008.1"/>
</dbReference>
<keyword evidence="2" id="KW-1185">Reference proteome</keyword>
<evidence type="ECO:0000313" key="2">
    <source>
        <dbReference type="Proteomes" id="UP001596138"/>
    </source>
</evidence>
<organism evidence="1 2">
    <name type="scientific">Longivirga aurantiaca</name>
    <dbReference type="NCBI Taxonomy" id="1837743"/>
    <lineage>
        <taxon>Bacteria</taxon>
        <taxon>Bacillati</taxon>
        <taxon>Actinomycetota</taxon>
        <taxon>Actinomycetes</taxon>
        <taxon>Sporichthyales</taxon>
        <taxon>Sporichthyaceae</taxon>
        <taxon>Longivirga</taxon>
    </lineage>
</organism>
<gene>
    <name evidence="1" type="ORF">ACFQGU_12855</name>
</gene>
<dbReference type="EMBL" id="JBHSTI010000008">
    <property type="protein sequence ID" value="MFC6238771.1"/>
    <property type="molecule type" value="Genomic_DNA"/>
</dbReference>
<name>A0ABW1T2Q5_9ACTN</name>
<accession>A0ABW1T2Q5</accession>
<evidence type="ECO:0000313" key="1">
    <source>
        <dbReference type="EMBL" id="MFC6238771.1"/>
    </source>
</evidence>
<sequence>MNDHTTAIENRARTWLSEAVRSHDAVTVSALRSLLGAIGNAEAVPLPAGSDAGTLQSEHVAGAAAGVGAAEAERRVLTDDDVAALVRVEISERRSAMAVYGSSERSHRLAAEVVALEGLLDRP</sequence>